<feature type="compositionally biased region" description="Basic and acidic residues" evidence="1">
    <location>
        <begin position="186"/>
        <end position="208"/>
    </location>
</feature>
<proteinExistence type="predicted"/>
<dbReference type="EMBL" id="JACCJB010000015">
    <property type="protein sequence ID" value="KAF6220819.1"/>
    <property type="molecule type" value="Genomic_DNA"/>
</dbReference>
<feature type="region of interest" description="Disordered" evidence="1">
    <location>
        <begin position="140"/>
        <end position="208"/>
    </location>
</feature>
<keyword evidence="3" id="KW-1185">Reference proteome</keyword>
<feature type="compositionally biased region" description="Basic and acidic residues" evidence="1">
    <location>
        <begin position="80"/>
        <end position="90"/>
    </location>
</feature>
<evidence type="ECO:0000313" key="2">
    <source>
        <dbReference type="EMBL" id="KAF6220819.1"/>
    </source>
</evidence>
<accession>A0A8H6FAN6</accession>
<organism evidence="2 3">
    <name type="scientific">Letharia lupina</name>
    <dbReference type="NCBI Taxonomy" id="560253"/>
    <lineage>
        <taxon>Eukaryota</taxon>
        <taxon>Fungi</taxon>
        <taxon>Dikarya</taxon>
        <taxon>Ascomycota</taxon>
        <taxon>Pezizomycotina</taxon>
        <taxon>Lecanoromycetes</taxon>
        <taxon>OSLEUM clade</taxon>
        <taxon>Lecanoromycetidae</taxon>
        <taxon>Lecanorales</taxon>
        <taxon>Lecanorineae</taxon>
        <taxon>Parmeliaceae</taxon>
        <taxon>Letharia</taxon>
    </lineage>
</organism>
<feature type="compositionally biased region" description="Basic and acidic residues" evidence="1">
    <location>
        <begin position="145"/>
        <end position="172"/>
    </location>
</feature>
<gene>
    <name evidence="2" type="ORF">HO133_002499</name>
</gene>
<feature type="compositionally biased region" description="Polar residues" evidence="1">
    <location>
        <begin position="63"/>
        <end position="78"/>
    </location>
</feature>
<feature type="compositionally biased region" description="Polar residues" evidence="1">
    <location>
        <begin position="41"/>
        <end position="54"/>
    </location>
</feature>
<evidence type="ECO:0000256" key="1">
    <source>
        <dbReference type="SAM" id="MobiDB-lite"/>
    </source>
</evidence>
<name>A0A8H6FAN6_9LECA</name>
<protein>
    <submittedName>
        <fullName evidence="2">Uncharacterized protein</fullName>
    </submittedName>
</protein>
<evidence type="ECO:0000313" key="3">
    <source>
        <dbReference type="Proteomes" id="UP000593566"/>
    </source>
</evidence>
<comment type="caution">
    <text evidence="2">The sequence shown here is derived from an EMBL/GenBank/DDBJ whole genome shotgun (WGS) entry which is preliminary data.</text>
</comment>
<dbReference type="GeneID" id="59330912"/>
<dbReference type="AlphaFoldDB" id="A0A8H6FAN6"/>
<dbReference type="RefSeq" id="XP_037150254.1">
    <property type="nucleotide sequence ID" value="XM_037293425.1"/>
</dbReference>
<reference evidence="2 3" key="1">
    <citation type="journal article" date="2020" name="Genomics">
        <title>Complete, high-quality genomes from long-read metagenomic sequencing of two wolf lichen thalli reveals enigmatic genome architecture.</title>
        <authorList>
            <person name="McKenzie S.K."/>
            <person name="Walston R.F."/>
            <person name="Allen J.L."/>
        </authorList>
    </citation>
    <scope>NUCLEOTIDE SEQUENCE [LARGE SCALE GENOMIC DNA]</scope>
    <source>
        <strain evidence="2">WasteWater1</strain>
    </source>
</reference>
<sequence>MSTNSEFVLHETSSLYRRKDHQARANRIAEQKLLAAWPEPAQNSTSKNQWPNCQSDKHESEWRQQCSKRVIKNAQSGAESYDKSHDEPEKTPLPAPPIAQNTILDGFQQAEARKDTVNDDCFVRRDTTKELLELMVLGTPPVDNVRGRDAEAKKRQTKIDDHGPLAQRERASGEAQGASDTGDDAQTEREHDGQDHEGNGDLPEERIV</sequence>
<dbReference type="Proteomes" id="UP000593566">
    <property type="component" value="Unassembled WGS sequence"/>
</dbReference>
<feature type="region of interest" description="Disordered" evidence="1">
    <location>
        <begin position="35"/>
        <end position="99"/>
    </location>
</feature>